<evidence type="ECO:0000313" key="1">
    <source>
        <dbReference type="EMBL" id="AFZ71192.1"/>
    </source>
</evidence>
<proteinExistence type="predicted"/>
<dbReference type="EMBL" id="CP003378">
    <property type="protein sequence ID" value="AFZ71192.1"/>
    <property type="molecule type" value="Genomic_DNA"/>
</dbReference>
<dbReference type="eggNOG" id="arCOG05379">
    <property type="taxonomic scope" value="Archaea"/>
</dbReference>
<dbReference type="InParanoid" id="L0ADI8"/>
<dbReference type="KEGG" id="clg:Calag_1490"/>
<gene>
    <name evidence="1" type="ordered locus">Calag_1490</name>
</gene>
<protein>
    <submittedName>
        <fullName evidence="1">Uncharacterized protein</fullName>
    </submittedName>
</protein>
<evidence type="ECO:0000313" key="2">
    <source>
        <dbReference type="Proteomes" id="UP000010469"/>
    </source>
</evidence>
<dbReference type="AlphaFoldDB" id="L0ADI8"/>
<dbReference type="HOGENOM" id="CLU_132454_0_0_2"/>
<dbReference type="InterPro" id="IPR018632">
    <property type="entry name" value="AAA-associated_dom_C"/>
</dbReference>
<sequence>MLNGFMDQFPLVYVDQVIGLVKYLNSIGGKVDSSRLDEMLDVDIDLLPHVIKAAEIIGLVKQSNGDLIVTEIGKKIEEAENKDMRIIMKKLIKNAEPFKDIISSAKKNQINIEKLREILEKNGYNNIDEAINVISQWLALIGINVIVE</sequence>
<dbReference type="Proteomes" id="UP000010469">
    <property type="component" value="Chromosome"/>
</dbReference>
<keyword evidence="2" id="KW-1185">Reference proteome</keyword>
<reference evidence="2" key="1">
    <citation type="submission" date="2012-03" db="EMBL/GenBank/DDBJ databases">
        <title>Complete genome of Caldisphaera lagunensis DSM 15908.</title>
        <authorList>
            <person name="Lucas S."/>
            <person name="Copeland A."/>
            <person name="Lapidus A."/>
            <person name="Glavina del Rio T."/>
            <person name="Dalin E."/>
            <person name="Tice H."/>
            <person name="Bruce D."/>
            <person name="Goodwin L."/>
            <person name="Pitluck S."/>
            <person name="Peters L."/>
            <person name="Mikhailova N."/>
            <person name="Teshima H."/>
            <person name="Kyrpides N."/>
            <person name="Mavromatis K."/>
            <person name="Ivanova N."/>
            <person name="Brettin T."/>
            <person name="Detter J.C."/>
            <person name="Han C."/>
            <person name="Larimer F."/>
            <person name="Land M."/>
            <person name="Hauser L."/>
            <person name="Markowitz V."/>
            <person name="Cheng J.-F."/>
            <person name="Hugenholtz P."/>
            <person name="Woyke T."/>
            <person name="Wu D."/>
            <person name="Spring S."/>
            <person name="Schroeder M."/>
            <person name="Brambilla E."/>
            <person name="Klenk H.-P."/>
            <person name="Eisen J.A."/>
        </authorList>
    </citation>
    <scope>NUCLEOTIDE SEQUENCE [LARGE SCALE GENOMIC DNA]</scope>
    <source>
        <strain evidence="2">DSM 15908 / JCM 11604 / IC-154</strain>
    </source>
</reference>
<dbReference type="Pfam" id="PF09821">
    <property type="entry name" value="AAA_assoc_C"/>
    <property type="match status" value="1"/>
</dbReference>
<name>L0ADI8_CALLD</name>
<organism evidence="1 2">
    <name type="scientific">Caldisphaera lagunensis (strain DSM 15908 / JCM 11604 / ANMR 0165 / IC-154)</name>
    <dbReference type="NCBI Taxonomy" id="1056495"/>
    <lineage>
        <taxon>Archaea</taxon>
        <taxon>Thermoproteota</taxon>
        <taxon>Thermoprotei</taxon>
        <taxon>Acidilobales</taxon>
        <taxon>Caldisphaeraceae</taxon>
        <taxon>Caldisphaera</taxon>
    </lineage>
</organism>
<dbReference type="STRING" id="1056495.Calag_1490"/>
<accession>L0ADI8</accession>